<dbReference type="Proteomes" id="UP000580709">
    <property type="component" value="Unassembled WGS sequence"/>
</dbReference>
<keyword evidence="1" id="KW-0812">Transmembrane</keyword>
<keyword evidence="5" id="KW-1185">Reference proteome</keyword>
<feature type="transmembrane region" description="Helical" evidence="1">
    <location>
        <begin position="120"/>
        <end position="145"/>
    </location>
</feature>
<reference evidence="3 4" key="1">
    <citation type="submission" date="2018-12" db="EMBL/GenBank/DDBJ databases">
        <title>Corynebacterium sanguinis sp. nov., a clinically-associated and environmental corynebacterium.</title>
        <authorList>
            <person name="Gonzales-Siles L."/>
            <person name="Jaen-Luchoro D."/>
            <person name="Cardew S."/>
            <person name="Inganas E."/>
            <person name="Ohlen M."/>
            <person name="Jensie-Markopolous S."/>
            <person name="Pinyeiro-Iglesias B."/>
            <person name="Molin K."/>
            <person name="Skovbjerg S."/>
            <person name="Svensson-Stadler L."/>
            <person name="Funke G."/>
            <person name="Moore E.R.B."/>
        </authorList>
    </citation>
    <scope>NUCLEOTIDE SEQUENCE [LARGE SCALE GENOMIC DNA]</scope>
    <source>
        <strain evidence="3 4">58734</strain>
    </source>
</reference>
<keyword evidence="1" id="KW-0472">Membrane</keyword>
<organism evidence="3 4">
    <name type="scientific">Corynebacterium sanguinis</name>
    <dbReference type="NCBI Taxonomy" id="2594913"/>
    <lineage>
        <taxon>Bacteria</taxon>
        <taxon>Bacillati</taxon>
        <taxon>Actinomycetota</taxon>
        <taxon>Actinomycetes</taxon>
        <taxon>Mycobacteriales</taxon>
        <taxon>Corynebacteriaceae</taxon>
        <taxon>Corynebacterium</taxon>
    </lineage>
</organism>
<comment type="caution">
    <text evidence="3">The sequence shown here is derived from an EMBL/GenBank/DDBJ whole genome shotgun (WGS) entry which is preliminary data.</text>
</comment>
<dbReference type="EMBL" id="JACEOR010000259">
    <property type="protein sequence ID" value="MBA4505021.1"/>
    <property type="molecule type" value="Genomic_DNA"/>
</dbReference>
<dbReference type="EMBL" id="RXIR01000001">
    <property type="protein sequence ID" value="TVS30378.1"/>
    <property type="molecule type" value="Genomic_DNA"/>
</dbReference>
<accession>A0A6C1U0S6</accession>
<name>A0A6C1U0S6_9CORY</name>
<feature type="transmembrane region" description="Helical" evidence="1">
    <location>
        <begin position="97"/>
        <end position="114"/>
    </location>
</feature>
<keyword evidence="1" id="KW-1133">Transmembrane helix</keyword>
<evidence type="ECO:0000313" key="3">
    <source>
        <dbReference type="EMBL" id="TVS30378.1"/>
    </source>
</evidence>
<feature type="transmembrane region" description="Helical" evidence="1">
    <location>
        <begin position="65"/>
        <end position="85"/>
    </location>
</feature>
<gene>
    <name evidence="3" type="ORF">EKI59_00925</name>
    <name evidence="2" type="ORF">H0H28_06715</name>
</gene>
<evidence type="ECO:0000256" key="1">
    <source>
        <dbReference type="SAM" id="Phobius"/>
    </source>
</evidence>
<evidence type="ECO:0000313" key="2">
    <source>
        <dbReference type="EMBL" id="MBA4505021.1"/>
    </source>
</evidence>
<evidence type="ECO:0000313" key="4">
    <source>
        <dbReference type="Proteomes" id="UP000336646"/>
    </source>
</evidence>
<dbReference type="RefSeq" id="WP_136652943.1">
    <property type="nucleotide sequence ID" value="NZ_JACEOR010000259.1"/>
</dbReference>
<evidence type="ECO:0000313" key="5">
    <source>
        <dbReference type="Proteomes" id="UP000580709"/>
    </source>
</evidence>
<reference evidence="2 5" key="2">
    <citation type="submission" date="2020-07" db="EMBL/GenBank/DDBJ databases">
        <authorList>
            <person name="Khare M."/>
        </authorList>
    </citation>
    <scope>NUCLEOTIDE SEQUENCE [LARGE SCALE GENOMIC DNA]</scope>
    <source>
        <strain evidence="2 5">P8776</strain>
    </source>
</reference>
<proteinExistence type="predicted"/>
<dbReference type="Proteomes" id="UP000336646">
    <property type="component" value="Unassembled WGS sequence"/>
</dbReference>
<dbReference type="AlphaFoldDB" id="A0A6C1U0S6"/>
<sequence length="155" mass="16131">MTEKRNPIDETELAALSVPAVVKFGAAVVLAQCLVLFGYSIWLIVTNVRGTAASSLESASAATDFVGIGTAVFLLIVFGFVAFHAARTLAGQPSGRGAIVLIEAILLGVAVYMFSGGAVLLGIVTLISALLALVGVFHPAAVHYWEARFIARTRG</sequence>
<feature type="transmembrane region" description="Helical" evidence="1">
    <location>
        <begin position="21"/>
        <end position="45"/>
    </location>
</feature>
<dbReference type="OrthoDB" id="4775239at2"/>
<protein>
    <submittedName>
        <fullName evidence="3">Uncharacterized protein</fullName>
    </submittedName>
</protein>